<dbReference type="EMBL" id="GL870996">
    <property type="protein sequence ID" value="EGC37584.1"/>
    <property type="molecule type" value="Genomic_DNA"/>
</dbReference>
<dbReference type="VEuPathDB" id="AmoebaDB:DICPUDRAFT_76823"/>
<dbReference type="PANTHER" id="PTHR22605:SF24">
    <property type="entry name" value="AAA+ ATPASE DOMAIN-CONTAINING PROTEIN"/>
    <property type="match status" value="1"/>
</dbReference>
<dbReference type="KEGG" id="dpp:DICPUDRAFT_76823"/>
<accession>F0ZER3</accession>
<organism evidence="2 3">
    <name type="scientific">Dictyostelium purpureum</name>
    <name type="common">Slime mold</name>
    <dbReference type="NCBI Taxonomy" id="5786"/>
    <lineage>
        <taxon>Eukaryota</taxon>
        <taxon>Amoebozoa</taxon>
        <taxon>Evosea</taxon>
        <taxon>Eumycetozoa</taxon>
        <taxon>Dictyostelia</taxon>
        <taxon>Dictyosteliales</taxon>
        <taxon>Dictyosteliaceae</taxon>
        <taxon>Dictyostelium</taxon>
    </lineage>
</organism>
<dbReference type="STRING" id="5786.F0ZER3"/>
<dbReference type="RefSeq" id="XP_003285910.1">
    <property type="nucleotide sequence ID" value="XM_003285862.1"/>
</dbReference>
<dbReference type="InParanoid" id="F0ZER3"/>
<dbReference type="GO" id="GO:0004842">
    <property type="term" value="F:ubiquitin-protein transferase activity"/>
    <property type="evidence" value="ECO:0007669"/>
    <property type="project" value="InterPro"/>
</dbReference>
<dbReference type="InterPro" id="IPR031248">
    <property type="entry name" value="RNF213"/>
</dbReference>
<dbReference type="AlphaFoldDB" id="F0ZER3"/>
<evidence type="ECO:0000256" key="1">
    <source>
        <dbReference type="SAM" id="MobiDB-lite"/>
    </source>
</evidence>
<proteinExistence type="predicted"/>
<feature type="compositionally biased region" description="Low complexity" evidence="1">
    <location>
        <begin position="898"/>
        <end position="912"/>
    </location>
</feature>
<gene>
    <name evidence="2" type="ORF">DICPUDRAFT_76823</name>
</gene>
<feature type="region of interest" description="Disordered" evidence="1">
    <location>
        <begin position="898"/>
        <end position="931"/>
    </location>
</feature>
<reference evidence="3" key="1">
    <citation type="journal article" date="2011" name="Genome Biol.">
        <title>Comparative genomics of the social amoebae Dictyostelium discoideum and Dictyostelium purpureum.</title>
        <authorList>
            <consortium name="US DOE Joint Genome Institute (JGI-PGF)"/>
            <person name="Sucgang R."/>
            <person name="Kuo A."/>
            <person name="Tian X."/>
            <person name="Salerno W."/>
            <person name="Parikh A."/>
            <person name="Feasley C.L."/>
            <person name="Dalin E."/>
            <person name="Tu H."/>
            <person name="Huang E."/>
            <person name="Barry K."/>
            <person name="Lindquist E."/>
            <person name="Shapiro H."/>
            <person name="Bruce D."/>
            <person name="Schmutz J."/>
            <person name="Salamov A."/>
            <person name="Fey P."/>
            <person name="Gaudet P."/>
            <person name="Anjard C."/>
            <person name="Babu M.M."/>
            <person name="Basu S."/>
            <person name="Bushmanova Y."/>
            <person name="van der Wel H."/>
            <person name="Katoh-Kurasawa M."/>
            <person name="Dinh C."/>
            <person name="Coutinho P.M."/>
            <person name="Saito T."/>
            <person name="Elias M."/>
            <person name="Schaap P."/>
            <person name="Kay R.R."/>
            <person name="Henrissat B."/>
            <person name="Eichinger L."/>
            <person name="Rivero F."/>
            <person name="Putnam N.H."/>
            <person name="West C.M."/>
            <person name="Loomis W.F."/>
            <person name="Chisholm R.L."/>
            <person name="Shaulsky G."/>
            <person name="Strassmann J.E."/>
            <person name="Queller D.C."/>
            <person name="Kuspa A."/>
            <person name="Grigoriev I.V."/>
        </authorList>
    </citation>
    <scope>NUCLEOTIDE SEQUENCE [LARGE SCALE GENOMIC DNA]</scope>
    <source>
        <strain evidence="3">QSDP1</strain>
    </source>
</reference>
<dbReference type="GeneID" id="10499554"/>
<evidence type="ECO:0000313" key="2">
    <source>
        <dbReference type="EMBL" id="EGC37584.1"/>
    </source>
</evidence>
<dbReference type="OrthoDB" id="19599at2759"/>
<name>F0ZER3_DICPU</name>
<dbReference type="PANTHER" id="PTHR22605">
    <property type="entry name" value="RZ-TYPE DOMAIN-CONTAINING PROTEIN"/>
    <property type="match status" value="1"/>
</dbReference>
<protein>
    <submittedName>
        <fullName evidence="2">Uncharacterized protein</fullName>
    </submittedName>
</protein>
<sequence length="931" mass="107560">MEFNTSVLPHPNQIFYGIINSNSKKANVLLHINLSPYTNYLDFYSFVYPLITYGFVYNQETGDVLDISESINLSIYVEIGSPLKVPIYGSPKTYLSILYNKSSIINYSIPWSFDQEEFLCLTYSQIGAEFPVKAPQLITTIPNDQLAAFFNHVQTVVGPNVSIEYLKNPKCKKYLKNFILLLNERLLYLQEYFKFYLQLKQQLSMVFLVKNVNQGVVITPKELYHYFVTESVHLANPTLCSTKEIWNNPPLIISRSLEQFPDERGIMKSILYFSFIDFRKENVLTLDQVNNLFTLQNAFSEKGKFFAAIAHHFGITDRSYLISDLSNQYNYVLTLDFSLRLLILHEKIKNQKSLILTGEIVKDMFFEQLKSISQELIPPVPLMTFMRGGNKIHPFYTSSNERYKILYQLFKNNTDWYESFVSNFTSHWLENNLFEKILSNIADLIICGKESHSILETIKSSMINYIYPTISNIVKILSNFYSITSFIEIDKMVNGSAEIDASELELYKSKKLLIKEMIESSKQQYFSEIQIDRRLEPVTLKPPKVTKQSLIPLCDHFDIQFSYFFININIINPILNLPNKEKAIKKLFKAIKDPSSGISEGNIEKLKKYFIKMTIDILLNQIDEVIKNYTEVDEGKLPLGWSAVILKDLIIENWAIIKDKLIIDECRRGLYAESEITVIDKWLENTQASIINSCLTNNNFSPVIQSIVESFRRENKFEIPNIPLGVADENVLLGSSYSPEEFNRFYHLQLCAQFFSYNKHKFESSIDWGSFLNNLTITFINGKVAEGQLKTYGGKFPCVQPVGTSNDQDSTLNSTAFSEPEFIKELKDLVKIQKISKLKIDLDKSMNDGSIHISSKNKIIRSTNKSQFSYIDENERHREEPFISILLIYKKYNSSNSNDNINNNNSNNNNSENDNENKLNDNEETNLIFST</sequence>
<evidence type="ECO:0000313" key="3">
    <source>
        <dbReference type="Proteomes" id="UP000001064"/>
    </source>
</evidence>
<dbReference type="Proteomes" id="UP000001064">
    <property type="component" value="Unassembled WGS sequence"/>
</dbReference>
<dbReference type="GO" id="GO:0016887">
    <property type="term" value="F:ATP hydrolysis activity"/>
    <property type="evidence" value="ECO:0007669"/>
    <property type="project" value="InterPro"/>
</dbReference>
<keyword evidence="3" id="KW-1185">Reference proteome</keyword>